<evidence type="ECO:0000313" key="2">
    <source>
        <dbReference type="Proteomes" id="UP000829447"/>
    </source>
</evidence>
<evidence type="ECO:0000313" key="1">
    <source>
        <dbReference type="EMBL" id="MCI4393671.1"/>
    </source>
</evidence>
<organism evidence="1 2">
    <name type="scientific">Pangasianodon gigas</name>
    <name type="common">Mekong giant catfish</name>
    <name type="synonym">Pangasius gigas</name>
    <dbReference type="NCBI Taxonomy" id="30993"/>
    <lineage>
        <taxon>Eukaryota</taxon>
        <taxon>Metazoa</taxon>
        <taxon>Chordata</taxon>
        <taxon>Craniata</taxon>
        <taxon>Vertebrata</taxon>
        <taxon>Euteleostomi</taxon>
        <taxon>Actinopterygii</taxon>
        <taxon>Neopterygii</taxon>
        <taxon>Teleostei</taxon>
        <taxon>Ostariophysi</taxon>
        <taxon>Siluriformes</taxon>
        <taxon>Pangasiidae</taxon>
        <taxon>Pangasianodon</taxon>
    </lineage>
</organism>
<dbReference type="EMBL" id="CM040479">
    <property type="protein sequence ID" value="MCI4393671.1"/>
    <property type="molecule type" value="Genomic_DNA"/>
</dbReference>
<gene>
    <name evidence="1" type="ORF">PGIGA_G00160180</name>
</gene>
<sequence>MRAELTVAMGDVVFSQLFDVSHKSRSGRSFSLQQKEELTLQCKQALQVSAACHRPGGWEANSVETHIEIPSCLTTGNSNEVKLASASLVLFEHGCSNMLPFH</sequence>
<protein>
    <submittedName>
        <fullName evidence="1">Uncharacterized protein</fullName>
    </submittedName>
</protein>
<dbReference type="Proteomes" id="UP000829447">
    <property type="component" value="Linkage Group LG26"/>
</dbReference>
<comment type="caution">
    <text evidence="1">The sequence shown here is derived from an EMBL/GenBank/DDBJ whole genome shotgun (WGS) entry which is preliminary data.</text>
</comment>
<reference evidence="1 2" key="1">
    <citation type="journal article" date="2022" name="bioRxiv">
        <title>An ancient truncated duplication of the anti-Mullerian hormone receptor type 2 gene is a potential conserved master sex determinant in the Pangasiidae catfish family.</title>
        <authorList>
            <person name="Wen M."/>
            <person name="Pan Q."/>
            <person name="Jouanno E."/>
            <person name="Montfort J."/>
            <person name="Zahm M."/>
            <person name="Cabau C."/>
            <person name="Klopp C."/>
            <person name="Iampietro C."/>
            <person name="Roques C."/>
            <person name="Bouchez O."/>
            <person name="Castinel A."/>
            <person name="Donnadieu C."/>
            <person name="Parrinello H."/>
            <person name="Poncet C."/>
            <person name="Belmonte E."/>
            <person name="Gautier V."/>
            <person name="Avarre J.-C."/>
            <person name="Dugue R."/>
            <person name="Gustiano R."/>
            <person name="Ha T.T.T."/>
            <person name="Campet M."/>
            <person name="Sriphairoj K."/>
            <person name="Ribolli J."/>
            <person name="de Almeida F.L."/>
            <person name="Desvignes T."/>
            <person name="Postlethwait J.H."/>
            <person name="Bucao C.F."/>
            <person name="Robinson-Rechavi M."/>
            <person name="Bobe J."/>
            <person name="Herpin A."/>
            <person name="Guiguen Y."/>
        </authorList>
    </citation>
    <scope>NUCLEOTIDE SEQUENCE [LARGE SCALE GENOMIC DNA]</scope>
    <source>
        <strain evidence="1">YG-Dec2019</strain>
    </source>
</reference>
<keyword evidence="2" id="KW-1185">Reference proteome</keyword>
<accession>A0ACC5XR11</accession>
<name>A0ACC5XR11_PANGG</name>
<proteinExistence type="predicted"/>